<organism evidence="2 3">
    <name type="scientific">Geodermatophilus saharensis</name>
    <dbReference type="NCBI Taxonomy" id="1137994"/>
    <lineage>
        <taxon>Bacteria</taxon>
        <taxon>Bacillati</taxon>
        <taxon>Actinomycetota</taxon>
        <taxon>Actinomycetes</taxon>
        <taxon>Geodermatophilales</taxon>
        <taxon>Geodermatophilaceae</taxon>
        <taxon>Geodermatophilus</taxon>
    </lineage>
</organism>
<evidence type="ECO:0000313" key="3">
    <source>
        <dbReference type="Proteomes" id="UP000198386"/>
    </source>
</evidence>
<gene>
    <name evidence="2" type="ORF">SAMN04488107_1759</name>
</gene>
<keyword evidence="3" id="KW-1185">Reference proteome</keyword>
<feature type="region of interest" description="Disordered" evidence="1">
    <location>
        <begin position="66"/>
        <end position="104"/>
    </location>
</feature>
<proteinExistence type="predicted"/>
<dbReference type="RefSeq" id="WP_089403522.1">
    <property type="nucleotide sequence ID" value="NZ_FZOH01000003.1"/>
</dbReference>
<name>A0A239CS49_9ACTN</name>
<dbReference type="InterPro" id="IPR021527">
    <property type="entry name" value="DUF2795"/>
</dbReference>
<sequence>MADTVAVQDVLAHLGEVDYPADKDALLDAARRHGAPDEVLRTLRTVPPGVDFANVDELVRSLRPAAVPRSDTEGHAAEAARADARAAFTGHPDDAGSGRGDTSG</sequence>
<dbReference type="Pfam" id="PF11387">
    <property type="entry name" value="DUF2795"/>
    <property type="match status" value="1"/>
</dbReference>
<dbReference type="AlphaFoldDB" id="A0A239CS49"/>
<dbReference type="OrthoDB" id="5116616at2"/>
<protein>
    <recommendedName>
        <fullName evidence="4">DUF2795 domain-containing protein</fullName>
    </recommendedName>
</protein>
<evidence type="ECO:0000256" key="1">
    <source>
        <dbReference type="SAM" id="MobiDB-lite"/>
    </source>
</evidence>
<reference evidence="3" key="1">
    <citation type="submission" date="2017-06" db="EMBL/GenBank/DDBJ databases">
        <authorList>
            <person name="Varghese N."/>
            <person name="Submissions S."/>
        </authorList>
    </citation>
    <scope>NUCLEOTIDE SEQUENCE [LARGE SCALE GENOMIC DNA]</scope>
    <source>
        <strain evidence="3">DSM 45423</strain>
    </source>
</reference>
<feature type="compositionally biased region" description="Basic and acidic residues" evidence="1">
    <location>
        <begin position="70"/>
        <end position="84"/>
    </location>
</feature>
<evidence type="ECO:0000313" key="2">
    <source>
        <dbReference type="EMBL" id="SNS22203.1"/>
    </source>
</evidence>
<dbReference type="Proteomes" id="UP000198386">
    <property type="component" value="Unassembled WGS sequence"/>
</dbReference>
<dbReference type="EMBL" id="FZOH01000003">
    <property type="protein sequence ID" value="SNS22203.1"/>
    <property type="molecule type" value="Genomic_DNA"/>
</dbReference>
<evidence type="ECO:0008006" key="4">
    <source>
        <dbReference type="Google" id="ProtNLM"/>
    </source>
</evidence>
<accession>A0A239CS49</accession>